<feature type="compositionally biased region" description="Low complexity" evidence="4">
    <location>
        <begin position="612"/>
        <end position="624"/>
    </location>
</feature>
<organism evidence="7 8">
    <name type="scientific">Aspergillus cavernicola</name>
    <dbReference type="NCBI Taxonomy" id="176166"/>
    <lineage>
        <taxon>Eukaryota</taxon>
        <taxon>Fungi</taxon>
        <taxon>Dikarya</taxon>
        <taxon>Ascomycota</taxon>
        <taxon>Pezizomycotina</taxon>
        <taxon>Eurotiomycetes</taxon>
        <taxon>Eurotiomycetidae</taxon>
        <taxon>Eurotiales</taxon>
        <taxon>Aspergillaceae</taxon>
        <taxon>Aspergillus</taxon>
        <taxon>Aspergillus subgen. Nidulantes</taxon>
    </lineage>
</organism>
<dbReference type="Gene3D" id="3.40.50.2000">
    <property type="entry name" value="Glycogen Phosphorylase B"/>
    <property type="match status" value="2"/>
</dbReference>
<feature type="domain" description="Glycosyltransferase family 28 N-terminal" evidence="5">
    <location>
        <begin position="73"/>
        <end position="221"/>
    </location>
</feature>
<evidence type="ECO:0008006" key="9">
    <source>
        <dbReference type="Google" id="ProtNLM"/>
    </source>
</evidence>
<evidence type="ECO:0000259" key="6">
    <source>
        <dbReference type="Pfam" id="PF06722"/>
    </source>
</evidence>
<dbReference type="SUPFAM" id="SSF53756">
    <property type="entry name" value="UDP-Glycosyltransferase/glycogen phosphorylase"/>
    <property type="match status" value="1"/>
</dbReference>
<evidence type="ECO:0000313" key="8">
    <source>
        <dbReference type="Proteomes" id="UP001610335"/>
    </source>
</evidence>
<evidence type="ECO:0000256" key="2">
    <source>
        <dbReference type="ARBA" id="ARBA00022679"/>
    </source>
</evidence>
<keyword evidence="8" id="KW-1185">Reference proteome</keyword>
<dbReference type="InterPro" id="IPR004276">
    <property type="entry name" value="GlycoTrans_28_N"/>
</dbReference>
<sequence length="837" mass="91499">MDSPSKTLFSSGTQIRDDGRIEVNVDSRACRAVAELICPPPPVDEVYPEGPPPPYEDSESKETQKTIDIRLNIVIQVVGSRGDVQPFIALGTELQKYGHRVRLATHDTFASFVRDSGLEFYPIGGDPAELMAYMVKNPGLIPQLHSLRAGEIQKKREMVAEMLDGCWKSCIEDDPVSGTPFVAEAIIANPPSFAHIHCAQVLGIPLHLMFTMPWSSTRAFPHPLANLRYSETSQEKANYLSYGIVEWLTWQGLGDVINGWRAKLDLEPVPATEGPMLAETLKIPFTYCWSPALMAKPQDWPAHIDVCGFFFRDAPAYTPPESLDMFLRSGPRPMYIGFGSIVIDNPEQFTAIILEAVRSTGTRAVISRGWSKLGGEPSDSIYYIDDCPHEWLFQHVSAVVHHGGAGTTACGLRNGRPTSIVPFFGDQPFWGNLIAASSSGPKPIPYREVTSDNLADAIRFCLKPETLRAAQDIASRMQYESGVATAVDSFHRNLPIDRMKCELLPNRPATWICKSPPVRLSKLAAQILVEHLRIDKKSLQVYETNPIIIENHRWDPLTGATSAAIGTGTDMVKSTSDIFLKPYKEYQTSQRGRLEVPRPTTARSLSTPPPNTSSSSSTSFNLSNPPIPTEQTPQRATTGLQITGNMAAASAKGVGKFLGSYFKGIIVDIPLATTEGLRAVPRFYGEETKDYGTVKDWKSGVVVGYNTFSHGMVDGVTGVFAQPYKGAKEDGALGAIKGLAKGTIGAGAHIGSAALGLVAYPGQGICKSLHTSVRSKNRKEVKKGRIREGEYLASSTAGNEVMDRGAVIRAFEGFKRRDGGAGQRFDTWDIARNQQIR</sequence>
<evidence type="ECO:0000259" key="5">
    <source>
        <dbReference type="Pfam" id="PF03033"/>
    </source>
</evidence>
<feature type="domain" description="Erythromycin biosynthesis protein CIII-like C-terminal" evidence="6">
    <location>
        <begin position="379"/>
        <end position="471"/>
    </location>
</feature>
<dbReference type="PANTHER" id="PTHR48050:SF27">
    <property type="entry name" value="GLUCOSYLTRANSFERASE, PUTATIVE (AFU_ORTHOLOGUE AFUA_7G04880)-RELATED"/>
    <property type="match status" value="1"/>
</dbReference>
<dbReference type="InterPro" id="IPR050426">
    <property type="entry name" value="Glycosyltransferase_28"/>
</dbReference>
<name>A0ABR4I0P6_9EURO</name>
<keyword evidence="2" id="KW-0808">Transferase</keyword>
<dbReference type="InterPro" id="IPR002213">
    <property type="entry name" value="UDP_glucos_trans"/>
</dbReference>
<evidence type="ECO:0000256" key="3">
    <source>
        <dbReference type="ARBA" id="ARBA00023098"/>
    </source>
</evidence>
<gene>
    <name evidence="7" type="ORF">BDW59DRAFT_164212</name>
</gene>
<protein>
    <recommendedName>
        <fullName evidence="9">Glycosyltransferase family 28 N-terminal domain-containing protein</fullName>
    </recommendedName>
</protein>
<dbReference type="PANTHER" id="PTHR48050">
    <property type="entry name" value="STEROL 3-BETA-GLUCOSYLTRANSFERASE"/>
    <property type="match status" value="1"/>
</dbReference>
<feature type="region of interest" description="Disordered" evidence="4">
    <location>
        <begin position="589"/>
        <end position="635"/>
    </location>
</feature>
<proteinExistence type="predicted"/>
<dbReference type="CDD" id="cd03784">
    <property type="entry name" value="GT1_Gtf-like"/>
    <property type="match status" value="1"/>
</dbReference>
<comment type="subcellular location">
    <subcellularLocation>
        <location evidence="1">Endomembrane system</location>
        <topology evidence="1">Peripheral membrane protein</topology>
    </subcellularLocation>
</comment>
<evidence type="ECO:0000256" key="1">
    <source>
        <dbReference type="ARBA" id="ARBA00004184"/>
    </source>
</evidence>
<dbReference type="Proteomes" id="UP001610335">
    <property type="component" value="Unassembled WGS sequence"/>
</dbReference>
<dbReference type="Pfam" id="PF03033">
    <property type="entry name" value="Glyco_transf_28"/>
    <property type="match status" value="1"/>
</dbReference>
<evidence type="ECO:0000313" key="7">
    <source>
        <dbReference type="EMBL" id="KAL2821330.1"/>
    </source>
</evidence>
<comment type="caution">
    <text evidence="7">The sequence shown here is derived from an EMBL/GenBank/DDBJ whole genome shotgun (WGS) entry which is preliminary data.</text>
</comment>
<accession>A0ABR4I0P6</accession>
<feature type="region of interest" description="Disordered" evidence="4">
    <location>
        <begin position="41"/>
        <end position="63"/>
    </location>
</feature>
<keyword evidence="3" id="KW-0443">Lipid metabolism</keyword>
<dbReference type="Pfam" id="PF06722">
    <property type="entry name" value="EryCIII-like_C"/>
    <property type="match status" value="1"/>
</dbReference>
<dbReference type="EMBL" id="JBFXLS010000064">
    <property type="protein sequence ID" value="KAL2821330.1"/>
    <property type="molecule type" value="Genomic_DNA"/>
</dbReference>
<reference evidence="7 8" key="1">
    <citation type="submission" date="2024-07" db="EMBL/GenBank/DDBJ databases">
        <title>Section-level genome sequencing and comparative genomics of Aspergillus sections Usti and Cavernicolus.</title>
        <authorList>
            <consortium name="Lawrence Berkeley National Laboratory"/>
            <person name="Nybo J.L."/>
            <person name="Vesth T.C."/>
            <person name="Theobald S."/>
            <person name="Frisvad J.C."/>
            <person name="Larsen T.O."/>
            <person name="Kjaerboelling I."/>
            <person name="Rothschild-Mancinelli K."/>
            <person name="Lyhne E.K."/>
            <person name="Kogle M.E."/>
            <person name="Barry K."/>
            <person name="Clum A."/>
            <person name="Na H."/>
            <person name="Ledsgaard L."/>
            <person name="Lin J."/>
            <person name="Lipzen A."/>
            <person name="Kuo A."/>
            <person name="Riley R."/>
            <person name="Mondo S."/>
            <person name="LaButti K."/>
            <person name="Haridas S."/>
            <person name="Pangalinan J."/>
            <person name="Salamov A.A."/>
            <person name="Simmons B.A."/>
            <person name="Magnuson J.K."/>
            <person name="Chen J."/>
            <person name="Drula E."/>
            <person name="Henrissat B."/>
            <person name="Wiebenga A."/>
            <person name="Lubbers R.J."/>
            <person name="Gomes A.C."/>
            <person name="Makela M.R."/>
            <person name="Stajich J."/>
            <person name="Grigoriev I.V."/>
            <person name="Mortensen U.H."/>
            <person name="De vries R.P."/>
            <person name="Baker S.E."/>
            <person name="Andersen M.R."/>
        </authorList>
    </citation>
    <scope>NUCLEOTIDE SEQUENCE [LARGE SCALE GENOMIC DNA]</scope>
    <source>
        <strain evidence="7 8">CBS 600.67</strain>
    </source>
</reference>
<feature type="compositionally biased region" description="Pro residues" evidence="4">
    <location>
        <begin position="41"/>
        <end position="55"/>
    </location>
</feature>
<evidence type="ECO:0000256" key="4">
    <source>
        <dbReference type="SAM" id="MobiDB-lite"/>
    </source>
</evidence>
<dbReference type="InterPro" id="IPR010610">
    <property type="entry name" value="EryCIII-like_C"/>
</dbReference>